<keyword evidence="1" id="KW-0805">Transcription regulation</keyword>
<evidence type="ECO:0000256" key="2">
    <source>
        <dbReference type="ARBA" id="ARBA00023125"/>
    </source>
</evidence>
<comment type="caution">
    <text evidence="5">The sequence shown here is derived from an EMBL/GenBank/DDBJ whole genome shotgun (WGS) entry which is preliminary data.</text>
</comment>
<dbReference type="InterPro" id="IPR037923">
    <property type="entry name" value="HTH-like"/>
</dbReference>
<dbReference type="PANTHER" id="PTHR43280">
    <property type="entry name" value="ARAC-FAMILY TRANSCRIPTIONAL REGULATOR"/>
    <property type="match status" value="1"/>
</dbReference>
<dbReference type="InterPro" id="IPR009057">
    <property type="entry name" value="Homeodomain-like_sf"/>
</dbReference>
<keyword evidence="2" id="KW-0238">DNA-binding</keyword>
<reference evidence="5 6" key="1">
    <citation type="submission" date="2021-03" db="EMBL/GenBank/DDBJ databases">
        <title>Genomic Encyclopedia of Type Strains, Phase IV (KMG-IV): sequencing the most valuable type-strain genomes for metagenomic binning, comparative biology and taxonomic classification.</title>
        <authorList>
            <person name="Goeker M."/>
        </authorList>
    </citation>
    <scope>NUCLEOTIDE SEQUENCE [LARGE SCALE GENOMIC DNA]</scope>
    <source>
        <strain evidence="5 6">DSM 24950</strain>
    </source>
</reference>
<dbReference type="Gene3D" id="1.10.10.60">
    <property type="entry name" value="Homeodomain-like"/>
    <property type="match status" value="2"/>
</dbReference>
<dbReference type="Pfam" id="PF12833">
    <property type="entry name" value="HTH_18"/>
    <property type="match status" value="1"/>
</dbReference>
<keyword evidence="3" id="KW-0804">Transcription</keyword>
<proteinExistence type="predicted"/>
<dbReference type="SMART" id="SM00342">
    <property type="entry name" value="HTH_ARAC"/>
    <property type="match status" value="1"/>
</dbReference>
<dbReference type="SUPFAM" id="SSF46689">
    <property type="entry name" value="Homeodomain-like"/>
    <property type="match status" value="2"/>
</dbReference>
<evidence type="ECO:0000256" key="1">
    <source>
        <dbReference type="ARBA" id="ARBA00023015"/>
    </source>
</evidence>
<dbReference type="InterPro" id="IPR018062">
    <property type="entry name" value="HTH_AraC-typ_CS"/>
</dbReference>
<evidence type="ECO:0000256" key="3">
    <source>
        <dbReference type="ARBA" id="ARBA00023163"/>
    </source>
</evidence>
<dbReference type="EMBL" id="JAGGKV010000004">
    <property type="protein sequence ID" value="MBP1962826.1"/>
    <property type="molecule type" value="Genomic_DNA"/>
</dbReference>
<dbReference type="PANTHER" id="PTHR43280:SF28">
    <property type="entry name" value="HTH-TYPE TRANSCRIPTIONAL ACTIVATOR RHAS"/>
    <property type="match status" value="1"/>
</dbReference>
<evidence type="ECO:0000313" key="6">
    <source>
        <dbReference type="Proteomes" id="UP001519344"/>
    </source>
</evidence>
<dbReference type="InterPro" id="IPR018060">
    <property type="entry name" value="HTH_AraC"/>
</dbReference>
<dbReference type="PROSITE" id="PS00041">
    <property type="entry name" value="HTH_ARAC_FAMILY_1"/>
    <property type="match status" value="1"/>
</dbReference>
<dbReference type="SUPFAM" id="SSF51215">
    <property type="entry name" value="Regulatory protein AraC"/>
    <property type="match status" value="1"/>
</dbReference>
<name>A0ABS4HX90_9BACL</name>
<protein>
    <submittedName>
        <fullName evidence="5">AraC-like DNA-binding protein</fullName>
    </submittedName>
</protein>
<dbReference type="Proteomes" id="UP001519344">
    <property type="component" value="Unassembled WGS sequence"/>
</dbReference>
<dbReference type="Pfam" id="PF02311">
    <property type="entry name" value="AraC_binding"/>
    <property type="match status" value="1"/>
</dbReference>
<keyword evidence="6" id="KW-1185">Reference proteome</keyword>
<dbReference type="InterPro" id="IPR003313">
    <property type="entry name" value="AraC-bd"/>
</dbReference>
<sequence>MKLMNYMNLNVHPVQFSFFKNRTHEFEEIFHAHQGMELLVVHEGNGIAVIEQQIVEMAPGAIFCFRPFQLHRLRLYNLPQERYVRSLFVLEPAVLETALAVFPSLQEFLRKLWKDPLSPQSFQSSNLSELEHVFRLYAPRIEAAVERGAERLLEEQLLFLTAFMHQLRTDAETAPASQTDPTHIHPRKSSTTAERMLSWIEENYSNPFKLEELAQAVHLTPNHVSATFRQSIGSTITEYLTARRIRQACWLLKTTDMSVQDIGEAVGLGNFSYFCQLFKKHVGYTPYTFKSMHTYGDYTSSDAKGAVPEGRE</sequence>
<gene>
    <name evidence="5" type="ORF">J2Z65_002042</name>
</gene>
<organism evidence="5 6">
    <name type="scientific">Paenibacillus aceris</name>
    <dbReference type="NCBI Taxonomy" id="869555"/>
    <lineage>
        <taxon>Bacteria</taxon>
        <taxon>Bacillati</taxon>
        <taxon>Bacillota</taxon>
        <taxon>Bacilli</taxon>
        <taxon>Bacillales</taxon>
        <taxon>Paenibacillaceae</taxon>
        <taxon>Paenibacillus</taxon>
    </lineage>
</organism>
<evidence type="ECO:0000313" key="5">
    <source>
        <dbReference type="EMBL" id="MBP1962826.1"/>
    </source>
</evidence>
<evidence type="ECO:0000259" key="4">
    <source>
        <dbReference type="PROSITE" id="PS01124"/>
    </source>
</evidence>
<dbReference type="RefSeq" id="WP_167065027.1">
    <property type="nucleotide sequence ID" value="NZ_JAAOZR010000042.1"/>
</dbReference>
<dbReference type="PROSITE" id="PS01124">
    <property type="entry name" value="HTH_ARAC_FAMILY_2"/>
    <property type="match status" value="1"/>
</dbReference>
<accession>A0ABS4HX90</accession>
<dbReference type="InterPro" id="IPR014710">
    <property type="entry name" value="RmlC-like_jellyroll"/>
</dbReference>
<feature type="domain" description="HTH araC/xylS-type" evidence="4">
    <location>
        <begin position="194"/>
        <end position="292"/>
    </location>
</feature>
<dbReference type="Gene3D" id="2.60.120.10">
    <property type="entry name" value="Jelly Rolls"/>
    <property type="match status" value="1"/>
</dbReference>